<dbReference type="Pfam" id="PF21982">
    <property type="entry name" value="RecX_HTH1"/>
    <property type="match status" value="1"/>
</dbReference>
<evidence type="ECO:0000256" key="5">
    <source>
        <dbReference type="HAMAP-Rule" id="MF_01114"/>
    </source>
</evidence>
<gene>
    <name evidence="5" type="primary">recX</name>
    <name evidence="10" type="ORF">IAC96_03320</name>
</gene>
<name>A0A9D1JCP3_9FIRM</name>
<dbReference type="EMBL" id="DVHN01000038">
    <property type="protein sequence ID" value="HIR87960.1"/>
    <property type="molecule type" value="Genomic_DNA"/>
</dbReference>
<accession>A0A9D1JCP3</accession>
<evidence type="ECO:0000259" key="9">
    <source>
        <dbReference type="Pfam" id="PF21982"/>
    </source>
</evidence>
<dbReference type="GO" id="GO:0005737">
    <property type="term" value="C:cytoplasm"/>
    <property type="evidence" value="ECO:0007669"/>
    <property type="project" value="UniProtKB-SubCell"/>
</dbReference>
<comment type="similarity">
    <text evidence="2 5">Belongs to the RecX family.</text>
</comment>
<evidence type="ECO:0000313" key="11">
    <source>
        <dbReference type="Proteomes" id="UP000824201"/>
    </source>
</evidence>
<dbReference type="InterPro" id="IPR053925">
    <property type="entry name" value="RecX_HTH_3rd"/>
</dbReference>
<feature type="domain" description="RecX second three-helical" evidence="7">
    <location>
        <begin position="63"/>
        <end position="100"/>
    </location>
</feature>
<keyword evidence="6" id="KW-0175">Coiled coil</keyword>
<dbReference type="Pfam" id="PF02631">
    <property type="entry name" value="RecX_HTH2"/>
    <property type="match status" value="1"/>
</dbReference>
<feature type="coiled-coil region" evidence="6">
    <location>
        <begin position="7"/>
        <end position="41"/>
    </location>
</feature>
<dbReference type="Proteomes" id="UP000824201">
    <property type="component" value="Unassembled WGS sequence"/>
</dbReference>
<protein>
    <recommendedName>
        <fullName evidence="3 5">Regulatory protein RecX</fullName>
    </recommendedName>
</protein>
<feature type="domain" description="RecX third three-helical" evidence="8">
    <location>
        <begin position="109"/>
        <end position="153"/>
    </location>
</feature>
<evidence type="ECO:0000256" key="2">
    <source>
        <dbReference type="ARBA" id="ARBA00009695"/>
    </source>
</evidence>
<organism evidence="10 11">
    <name type="scientific">Candidatus Fimimorpha faecalis</name>
    <dbReference type="NCBI Taxonomy" id="2840824"/>
    <lineage>
        <taxon>Bacteria</taxon>
        <taxon>Bacillati</taxon>
        <taxon>Bacillota</taxon>
        <taxon>Clostridia</taxon>
        <taxon>Eubacteriales</taxon>
        <taxon>Candidatus Fimimorpha</taxon>
    </lineage>
</organism>
<feature type="domain" description="RecX first three-helical" evidence="9">
    <location>
        <begin position="17"/>
        <end position="52"/>
    </location>
</feature>
<dbReference type="AlphaFoldDB" id="A0A9D1JCP3"/>
<reference evidence="10" key="2">
    <citation type="journal article" date="2021" name="PeerJ">
        <title>Extensive microbial diversity within the chicken gut microbiome revealed by metagenomics and culture.</title>
        <authorList>
            <person name="Gilroy R."/>
            <person name="Ravi A."/>
            <person name="Getino M."/>
            <person name="Pursley I."/>
            <person name="Horton D.L."/>
            <person name="Alikhan N.F."/>
            <person name="Baker D."/>
            <person name="Gharbi K."/>
            <person name="Hall N."/>
            <person name="Watson M."/>
            <person name="Adriaenssens E.M."/>
            <person name="Foster-Nyarko E."/>
            <person name="Jarju S."/>
            <person name="Secka A."/>
            <person name="Antonio M."/>
            <person name="Oren A."/>
            <person name="Chaudhuri R.R."/>
            <person name="La Ragione R."/>
            <person name="Hildebrand F."/>
            <person name="Pallen M.J."/>
        </authorList>
    </citation>
    <scope>NUCLEOTIDE SEQUENCE</scope>
    <source>
        <strain evidence="10">ChiW13-3771</strain>
    </source>
</reference>
<evidence type="ECO:0000259" key="7">
    <source>
        <dbReference type="Pfam" id="PF02631"/>
    </source>
</evidence>
<proteinExistence type="inferred from homology"/>
<evidence type="ECO:0000256" key="6">
    <source>
        <dbReference type="SAM" id="Coils"/>
    </source>
</evidence>
<comment type="subcellular location">
    <subcellularLocation>
        <location evidence="1 5">Cytoplasm</location>
    </subcellularLocation>
</comment>
<dbReference type="Pfam" id="PF21981">
    <property type="entry name" value="RecX_HTH3"/>
    <property type="match status" value="1"/>
</dbReference>
<dbReference type="Gene3D" id="1.10.10.10">
    <property type="entry name" value="Winged helix-like DNA-binding domain superfamily/Winged helix DNA-binding domain"/>
    <property type="match status" value="3"/>
</dbReference>
<keyword evidence="4 5" id="KW-0963">Cytoplasm</keyword>
<dbReference type="PANTHER" id="PTHR33602:SF1">
    <property type="entry name" value="REGULATORY PROTEIN RECX FAMILY PROTEIN"/>
    <property type="match status" value="1"/>
</dbReference>
<evidence type="ECO:0000313" key="10">
    <source>
        <dbReference type="EMBL" id="HIR87960.1"/>
    </source>
</evidence>
<evidence type="ECO:0000259" key="8">
    <source>
        <dbReference type="Pfam" id="PF21981"/>
    </source>
</evidence>
<dbReference type="GO" id="GO:0006282">
    <property type="term" value="P:regulation of DNA repair"/>
    <property type="evidence" value="ECO:0007669"/>
    <property type="project" value="UniProtKB-UniRule"/>
</dbReference>
<sequence>MPRLTGNETAEELEKKAKQQAMLLLQRMDRTEAELRQKLKEKGYPVQAQDCAVNYVKAYHYIDDERYANYYIEKNQKKKGRRLIQMELEKKGIDPLVIESCMSRIENTELTAVMELIEKRTKGKLPQDEKEKQKLYAYCVRRGFSFHVVKSAMQDWNETVEVTQENV</sequence>
<dbReference type="InterPro" id="IPR053926">
    <property type="entry name" value="RecX_HTH_1st"/>
</dbReference>
<dbReference type="HAMAP" id="MF_01114">
    <property type="entry name" value="RecX"/>
    <property type="match status" value="1"/>
</dbReference>
<comment type="caution">
    <text evidence="10">The sequence shown here is derived from an EMBL/GenBank/DDBJ whole genome shotgun (WGS) entry which is preliminary data.</text>
</comment>
<evidence type="ECO:0000256" key="3">
    <source>
        <dbReference type="ARBA" id="ARBA00018111"/>
    </source>
</evidence>
<evidence type="ECO:0000256" key="1">
    <source>
        <dbReference type="ARBA" id="ARBA00004496"/>
    </source>
</evidence>
<dbReference type="PANTHER" id="PTHR33602">
    <property type="entry name" value="REGULATORY PROTEIN RECX FAMILY PROTEIN"/>
    <property type="match status" value="1"/>
</dbReference>
<reference evidence="10" key="1">
    <citation type="submission" date="2020-10" db="EMBL/GenBank/DDBJ databases">
        <authorList>
            <person name="Gilroy R."/>
        </authorList>
    </citation>
    <scope>NUCLEOTIDE SEQUENCE</scope>
    <source>
        <strain evidence="10">ChiW13-3771</strain>
    </source>
</reference>
<comment type="function">
    <text evidence="5">Modulates RecA activity.</text>
</comment>
<evidence type="ECO:0000256" key="4">
    <source>
        <dbReference type="ARBA" id="ARBA00022490"/>
    </source>
</evidence>
<dbReference type="InterPro" id="IPR036388">
    <property type="entry name" value="WH-like_DNA-bd_sf"/>
</dbReference>
<dbReference type="InterPro" id="IPR003783">
    <property type="entry name" value="Regulatory_RecX"/>
</dbReference>
<dbReference type="InterPro" id="IPR053924">
    <property type="entry name" value="RecX_HTH_2nd"/>
</dbReference>